<organism evidence="1">
    <name type="scientific">Brugia malayi</name>
    <name type="common">Filarial nematode worm</name>
    <dbReference type="NCBI Taxonomy" id="6279"/>
    <lineage>
        <taxon>Eukaryota</taxon>
        <taxon>Metazoa</taxon>
        <taxon>Ecdysozoa</taxon>
        <taxon>Nematoda</taxon>
        <taxon>Chromadorea</taxon>
        <taxon>Rhabditida</taxon>
        <taxon>Spirurina</taxon>
        <taxon>Spiruromorpha</taxon>
        <taxon>Filarioidea</taxon>
        <taxon>Onchocercidae</taxon>
        <taxon>Brugia</taxon>
    </lineage>
</organism>
<evidence type="ECO:0000313" key="1">
    <source>
        <dbReference type="EMBL" id="CRZ23438.1"/>
    </source>
</evidence>
<accession>A0A0K0JYB2</accession>
<dbReference type="RefSeq" id="XP_001897748.2">
    <property type="nucleotide sequence ID" value="XM_001897713.2"/>
</dbReference>
<dbReference type="Proteomes" id="UP000006672">
    <property type="component" value="Unassembled WGS sequence"/>
</dbReference>
<dbReference type="EMBL" id="CAAKNF010000196">
    <property type="protein sequence ID" value="VIO87588.1"/>
    <property type="molecule type" value="Genomic_DNA"/>
</dbReference>
<reference evidence="4" key="4">
    <citation type="submission" date="2019-12" db="UniProtKB">
        <authorList>
            <consortium name="WormBaseParasite"/>
        </authorList>
    </citation>
    <scope>IDENTIFICATION</scope>
</reference>
<evidence type="ECO:0000313" key="5">
    <source>
        <dbReference type="WormBase" id="Bm9159"/>
    </source>
</evidence>
<keyword evidence="3" id="KW-1185">Reference proteome</keyword>
<reference evidence="2" key="3">
    <citation type="submission" date="2019-04" db="EMBL/GenBank/DDBJ databases">
        <authorList>
            <person name="Howe K."/>
            <person name="Paulini M."/>
            <person name="Williams G."/>
        </authorList>
    </citation>
    <scope>NUCLEOTIDE SEQUENCE [LARGE SCALE GENOMIC DNA]</scope>
    <source>
        <strain evidence="2">FR3</strain>
    </source>
</reference>
<name>A0A0K0JYB2_BRUMA</name>
<dbReference type="WormBase" id="Bm9159">
    <property type="protein sequence ID" value="BM39031"/>
    <property type="gene ID" value="WBGene00229420"/>
</dbReference>
<protein>
    <submittedName>
        <fullName evidence="1 4">Bm9159</fullName>
    </submittedName>
</protein>
<dbReference type="WBParaSite" id="Bm9159.1">
    <property type="protein sequence ID" value="Bm9159.1"/>
    <property type="gene ID" value="WBGene00229420"/>
</dbReference>
<dbReference type="KEGG" id="bmy:BM_BM9159"/>
<dbReference type="CTD" id="6101194"/>
<accession>A0A4E9EUU7</accession>
<sequence>MCTPQYTNLSQIRLCISISYGAVGYVICSIFSKGINFKEAINMGERFPFRNFEEFTDSSKSESEESGNDLNHSNHLFLESDISSKKRILTDSSCDSDMSFTENEDYASLKRKKIATSNESTDRMEMYRHVTTVDTLTTNRYLLPLARRFYGSEGRSISVTEPELTCSICNSKVLKKFLELHAWMHLSWMTEVGDRHPFQCTRCNFTAFRIPDVVCHTNEIHDMRRYILFIVDGNVYIYNGHMRCITARHSTI</sequence>
<proteinExistence type="predicted"/>
<reference evidence="1" key="2">
    <citation type="submission" date="2012-12" db="EMBL/GenBank/DDBJ databases">
        <authorList>
            <person name="Gao Y.W."/>
            <person name="Fan S.T."/>
            <person name="Sun H.T."/>
            <person name="Wang Z."/>
            <person name="Gao X.L."/>
            <person name="Li Y.G."/>
            <person name="Wang T.C."/>
            <person name="Zhang K."/>
            <person name="Xu W.W."/>
            <person name="Yu Z.J."/>
            <person name="Xia X.Z."/>
        </authorList>
    </citation>
    <scope>NUCLEOTIDE SEQUENCE</scope>
    <source>
        <strain evidence="1">FR3</strain>
    </source>
</reference>
<evidence type="ECO:0000313" key="2">
    <source>
        <dbReference type="EMBL" id="VIO87588.1"/>
    </source>
</evidence>
<dbReference type="GeneID" id="6101194"/>
<evidence type="ECO:0000313" key="3">
    <source>
        <dbReference type="Proteomes" id="UP000006672"/>
    </source>
</evidence>
<reference evidence="1 3" key="1">
    <citation type="journal article" date="2007" name="Science">
        <title>Draft genome of the filarial nematode parasite Brugia malayi.</title>
        <authorList>
            <person name="Ghedin E."/>
            <person name="Wang S."/>
            <person name="Spiro D."/>
            <person name="Caler E."/>
            <person name="Zhao Q."/>
            <person name="Crabtree J."/>
            <person name="Allen J.E."/>
            <person name="Delcher A.L."/>
            <person name="Guiliano D.B."/>
            <person name="Miranda-Saavedra D."/>
            <person name="Angiuoli S.V."/>
            <person name="Creasy T."/>
            <person name="Amedeo P."/>
            <person name="Haas B."/>
            <person name="El-Sayed N.M."/>
            <person name="Wortman J.R."/>
            <person name="Feldblyum T."/>
            <person name="Tallon L."/>
            <person name="Schatz M."/>
            <person name="Shumway M."/>
            <person name="Koo H."/>
            <person name="Salzberg S.L."/>
            <person name="Schobel S."/>
            <person name="Pertea M."/>
            <person name="Pop M."/>
            <person name="White O."/>
            <person name="Barton G.J."/>
            <person name="Carlow C.K."/>
            <person name="Crawford M.J."/>
            <person name="Daub J."/>
            <person name="Dimmic M.W."/>
            <person name="Estes C.F."/>
            <person name="Foster J.M."/>
            <person name="Ganatra M."/>
            <person name="Gregory W.F."/>
            <person name="Johnson N.M."/>
            <person name="Jin J."/>
            <person name="Komuniecki R."/>
            <person name="Korf I."/>
            <person name="Kumar S."/>
            <person name="Laney S."/>
            <person name="Li B.W."/>
            <person name="Li W."/>
            <person name="Lindblom T.H."/>
            <person name="Lustigman S."/>
            <person name="Ma D."/>
            <person name="Maina C.V."/>
            <person name="Martin D.M."/>
            <person name="McCarter J.P."/>
            <person name="McReynolds L."/>
            <person name="Mitreva M."/>
            <person name="Nutman T.B."/>
            <person name="Parkinson J."/>
            <person name="Peregrin-Alvarez J.M."/>
            <person name="Poole C."/>
            <person name="Ren Q."/>
            <person name="Saunders L."/>
            <person name="Sluder A.E."/>
            <person name="Smith K."/>
            <person name="Stanke M."/>
            <person name="Unnasch T.R."/>
            <person name="Ware J."/>
            <person name="Wei A.D."/>
            <person name="Weil G."/>
            <person name="Williams D.J."/>
            <person name="Zhang Y."/>
            <person name="Williams S.A."/>
            <person name="Fraser-Liggett C."/>
            <person name="Slatko B."/>
            <person name="Blaxter M.L."/>
            <person name="Scott A.L."/>
        </authorList>
    </citation>
    <scope>NUCLEOTIDE SEQUENCE</scope>
    <source>
        <strain evidence="1 3">FR3</strain>
    </source>
</reference>
<dbReference type="AlphaFoldDB" id="A0A0K0JYB2"/>
<dbReference type="OrthoDB" id="5866816at2759"/>
<dbReference type="EMBL" id="LN856865">
    <property type="protein sequence ID" value="CRZ23438.1"/>
    <property type="molecule type" value="Genomic_DNA"/>
</dbReference>
<gene>
    <name evidence="1 4 5" type="ORF">Bm9159</name>
    <name evidence="2" type="ORF">BM_BM9159</name>
    <name evidence="1" type="ORF">BM_Bm9159</name>
</gene>
<evidence type="ECO:0000313" key="4">
    <source>
        <dbReference type="WBParaSite" id="Bm9159.1"/>
    </source>
</evidence>